<dbReference type="OMA" id="KIMTQHY"/>
<evidence type="ECO:0000313" key="10">
    <source>
        <dbReference type="Proteomes" id="UP000000311"/>
    </source>
</evidence>
<feature type="transmembrane region" description="Helical" evidence="8">
    <location>
        <begin position="397"/>
        <end position="417"/>
    </location>
</feature>
<evidence type="ECO:0000256" key="4">
    <source>
        <dbReference type="ARBA" id="ARBA00022692"/>
    </source>
</evidence>
<dbReference type="InterPro" id="IPR013657">
    <property type="entry name" value="SCL35B1-4/HUT1"/>
</dbReference>
<protein>
    <recommendedName>
        <fullName evidence="7">Adenosine 3'-phospho 5'-phosphosulfate transporter 1</fullName>
    </recommendedName>
</protein>
<dbReference type="GO" id="GO:0046964">
    <property type="term" value="F:3'-phosphoadenosine 5'-phosphosulfate transmembrane transporter activity"/>
    <property type="evidence" value="ECO:0007669"/>
    <property type="project" value="TreeGrafter"/>
</dbReference>
<dbReference type="GO" id="GO:0000139">
    <property type="term" value="C:Golgi membrane"/>
    <property type="evidence" value="ECO:0007669"/>
    <property type="project" value="TreeGrafter"/>
</dbReference>
<feature type="transmembrane region" description="Helical" evidence="8">
    <location>
        <begin position="327"/>
        <end position="343"/>
    </location>
</feature>
<dbReference type="EMBL" id="GL438389">
    <property type="protein sequence ID" value="EFN69016.1"/>
    <property type="molecule type" value="Genomic_DNA"/>
</dbReference>
<proteinExistence type="inferred from homology"/>
<sequence>MISHTIHVGTCLSCTIQEAPIWRWLRYLRLMQESCFAHDTLHSGWATRLRHNKAQDGILLLLLSVSIIFGISEIIKSLTNNGEDISKTSTYSWVIRLCLNLLGYATILLPGCLIYKYVRYTKYIQRSGKGCIPRLVHSCFMGHCETGLLDSPPYASNASTHIQRTFTQDALLLMYCFFGLQISYLTWGYLQEKIMTQEYEDASGNKTRFQDSQFLVFVNRILAFAMSGLYLLIQRQPQHKTPLYKYAFCSLSNIMSSWCQYEALKYVSFPSQVLVKASKIIPVMIMGKIISHTTYEYYEYVTAILISIGMTLFMLDSSDHKNDGATTLSGVILLGGYLLLDSFTSTWQNAIFIDYGVTSIQMMCAVNMFSCLLTAMSLFQQSSFPLIFSFMTKYPRFVIDCLLISICSASGQLYIFYTISKFGSITFVIMMTIRQGLAILLSCLIYHHEITIIGVFGILLVFGSVFLRIYCNNRLRAIRRRRAAANSIKH</sequence>
<feature type="transmembrane region" description="Helical" evidence="8">
    <location>
        <begin position="93"/>
        <end position="118"/>
    </location>
</feature>
<keyword evidence="10" id="KW-1185">Reference proteome</keyword>
<keyword evidence="3" id="KW-0813">Transport</keyword>
<dbReference type="PANTHER" id="PTHR10778:SF13">
    <property type="entry name" value="ADENOSINE 3'-PHOSPHO 5'-PHOSPHOSULFATE TRANSPORTER 1"/>
    <property type="match status" value="1"/>
</dbReference>
<organism evidence="10">
    <name type="scientific">Camponotus floridanus</name>
    <name type="common">Florida carpenter ant</name>
    <dbReference type="NCBI Taxonomy" id="104421"/>
    <lineage>
        <taxon>Eukaryota</taxon>
        <taxon>Metazoa</taxon>
        <taxon>Ecdysozoa</taxon>
        <taxon>Arthropoda</taxon>
        <taxon>Hexapoda</taxon>
        <taxon>Insecta</taxon>
        <taxon>Pterygota</taxon>
        <taxon>Neoptera</taxon>
        <taxon>Endopterygota</taxon>
        <taxon>Hymenoptera</taxon>
        <taxon>Apocrita</taxon>
        <taxon>Aculeata</taxon>
        <taxon>Formicoidea</taxon>
        <taxon>Formicidae</taxon>
        <taxon>Formicinae</taxon>
        <taxon>Camponotus</taxon>
    </lineage>
</organism>
<reference evidence="9 10" key="1">
    <citation type="journal article" date="2010" name="Science">
        <title>Genomic comparison of the ants Camponotus floridanus and Harpegnathos saltator.</title>
        <authorList>
            <person name="Bonasio R."/>
            <person name="Zhang G."/>
            <person name="Ye C."/>
            <person name="Mutti N.S."/>
            <person name="Fang X."/>
            <person name="Qin N."/>
            <person name="Donahue G."/>
            <person name="Yang P."/>
            <person name="Li Q."/>
            <person name="Li C."/>
            <person name="Zhang P."/>
            <person name="Huang Z."/>
            <person name="Berger S.L."/>
            <person name="Reinberg D."/>
            <person name="Wang J."/>
            <person name="Liebig J."/>
        </authorList>
    </citation>
    <scope>NUCLEOTIDE SEQUENCE [LARGE SCALE GENOMIC DNA]</scope>
    <source>
        <strain evidence="10">C129</strain>
    </source>
</reference>
<evidence type="ECO:0000256" key="5">
    <source>
        <dbReference type="ARBA" id="ARBA00022989"/>
    </source>
</evidence>
<evidence type="ECO:0000256" key="1">
    <source>
        <dbReference type="ARBA" id="ARBA00004141"/>
    </source>
</evidence>
<dbReference type="OrthoDB" id="10035043at2759"/>
<evidence type="ECO:0000256" key="2">
    <source>
        <dbReference type="ARBA" id="ARBA00010694"/>
    </source>
</evidence>
<comment type="subcellular location">
    <subcellularLocation>
        <location evidence="1">Membrane</location>
        <topology evidence="1">Multi-pass membrane protein</topology>
    </subcellularLocation>
</comment>
<evidence type="ECO:0000256" key="7">
    <source>
        <dbReference type="ARBA" id="ARBA00039668"/>
    </source>
</evidence>
<feature type="transmembrane region" description="Helical" evidence="8">
    <location>
        <begin position="355"/>
        <end position="377"/>
    </location>
</feature>
<gene>
    <name evidence="9" type="ORF">EAG_13466</name>
</gene>
<dbReference type="AlphaFoldDB" id="E2ABZ8"/>
<dbReference type="GO" id="GO:0005789">
    <property type="term" value="C:endoplasmic reticulum membrane"/>
    <property type="evidence" value="ECO:0007669"/>
    <property type="project" value="TreeGrafter"/>
</dbReference>
<accession>E2ABZ8</accession>
<evidence type="ECO:0000256" key="6">
    <source>
        <dbReference type="ARBA" id="ARBA00023136"/>
    </source>
</evidence>
<keyword evidence="5 8" id="KW-1133">Transmembrane helix</keyword>
<keyword evidence="6 8" id="KW-0472">Membrane</keyword>
<feature type="transmembrane region" description="Helical" evidence="8">
    <location>
        <begin position="424"/>
        <end position="447"/>
    </location>
</feature>
<dbReference type="FunCoup" id="E2ABZ8">
    <property type="interactions" value="999"/>
</dbReference>
<evidence type="ECO:0000313" key="9">
    <source>
        <dbReference type="EMBL" id="EFN69016.1"/>
    </source>
</evidence>
<dbReference type="STRING" id="104421.E2ABZ8"/>
<keyword evidence="4 8" id="KW-0812">Transmembrane</keyword>
<dbReference type="PANTHER" id="PTHR10778">
    <property type="entry name" value="SOLUTE CARRIER FAMILY 35 MEMBER B"/>
    <property type="match status" value="1"/>
</dbReference>
<evidence type="ECO:0000256" key="3">
    <source>
        <dbReference type="ARBA" id="ARBA00022448"/>
    </source>
</evidence>
<feature type="transmembrane region" description="Helical" evidence="8">
    <location>
        <begin position="214"/>
        <end position="233"/>
    </location>
</feature>
<feature type="transmembrane region" description="Helical" evidence="8">
    <location>
        <begin position="58"/>
        <end position="78"/>
    </location>
</feature>
<dbReference type="Pfam" id="PF08449">
    <property type="entry name" value="UAA"/>
    <property type="match status" value="1"/>
</dbReference>
<feature type="transmembrane region" description="Helical" evidence="8">
    <location>
        <begin position="297"/>
        <end position="315"/>
    </location>
</feature>
<comment type="similarity">
    <text evidence="2">Belongs to the nucleotide-sugar transporter family. SLC35B subfamily.</text>
</comment>
<feature type="transmembrane region" description="Helical" evidence="8">
    <location>
        <begin position="170"/>
        <end position="190"/>
    </location>
</feature>
<dbReference type="InParanoid" id="E2ABZ8"/>
<feature type="transmembrane region" description="Helical" evidence="8">
    <location>
        <begin position="453"/>
        <end position="471"/>
    </location>
</feature>
<evidence type="ECO:0000256" key="8">
    <source>
        <dbReference type="SAM" id="Phobius"/>
    </source>
</evidence>
<dbReference type="Proteomes" id="UP000000311">
    <property type="component" value="Unassembled WGS sequence"/>
</dbReference>
<name>E2ABZ8_CAMFO</name>